<evidence type="ECO:0000313" key="4">
    <source>
        <dbReference type="EMBL" id="KZS04762.1"/>
    </source>
</evidence>
<dbReference type="InterPro" id="IPR012340">
    <property type="entry name" value="NA-bd_OB-fold"/>
</dbReference>
<proteinExistence type="inferred from homology"/>
<dbReference type="PIRSF" id="PIRSF002133">
    <property type="entry name" value="Ribosomal_S12/S23"/>
    <property type="match status" value="1"/>
</dbReference>
<accession>A0A164M636</accession>
<dbReference type="AlphaFoldDB" id="A0A164M636"/>
<dbReference type="Proteomes" id="UP000076858">
    <property type="component" value="Unassembled WGS sequence"/>
</dbReference>
<evidence type="ECO:0000313" key="5">
    <source>
        <dbReference type="Proteomes" id="UP000076858"/>
    </source>
</evidence>
<dbReference type="Gene3D" id="2.40.50.140">
    <property type="entry name" value="Nucleic acid-binding proteins"/>
    <property type="match status" value="1"/>
</dbReference>
<dbReference type="InterPro" id="IPR006032">
    <property type="entry name" value="Ribosomal_uS12"/>
</dbReference>
<keyword evidence="3" id="KW-0687">Ribonucleoprotein</keyword>
<keyword evidence="2 4" id="KW-0689">Ribosomal protein</keyword>
<dbReference type="EMBL" id="LRGB01003071">
    <property type="protein sequence ID" value="KZS04762.1"/>
    <property type="molecule type" value="Genomic_DNA"/>
</dbReference>
<protein>
    <submittedName>
        <fullName evidence="4">Putative 28S ribosomal protein S12, mitochondrial</fullName>
    </submittedName>
</protein>
<comment type="caution">
    <text evidence="4">The sequence shown here is derived from an EMBL/GenBank/DDBJ whole genome shotgun (WGS) entry which is preliminary data.</text>
</comment>
<evidence type="ECO:0000256" key="3">
    <source>
        <dbReference type="ARBA" id="ARBA00023274"/>
    </source>
</evidence>
<dbReference type="SUPFAM" id="SSF50249">
    <property type="entry name" value="Nucleic acid-binding proteins"/>
    <property type="match status" value="1"/>
</dbReference>
<gene>
    <name evidence="4" type="ORF">APZ42_032235</name>
</gene>
<keyword evidence="5" id="KW-1185">Reference proteome</keyword>
<reference evidence="4 5" key="1">
    <citation type="submission" date="2016-03" db="EMBL/GenBank/DDBJ databases">
        <title>EvidentialGene: Evidence-directed Construction of Genes on Genomes.</title>
        <authorList>
            <person name="Gilbert D.G."/>
            <person name="Choi J.-H."/>
            <person name="Mockaitis K."/>
            <person name="Colbourne J."/>
            <person name="Pfrender M."/>
        </authorList>
    </citation>
    <scope>NUCLEOTIDE SEQUENCE [LARGE SCALE GENOMIC DNA]</scope>
    <source>
        <strain evidence="4 5">Xinb3</strain>
        <tissue evidence="4">Complete organism</tissue>
    </source>
</reference>
<dbReference type="Pfam" id="PF00164">
    <property type="entry name" value="Ribosom_S12_S23"/>
    <property type="match status" value="1"/>
</dbReference>
<dbReference type="STRING" id="35525.A0A164M636"/>
<sequence>MFTSSTPLLSGNPPFKGVVLKTAIWKHKKPNSANQTCVVVTFNNGKEICAYINVTIFNYIILLFSIKFTPCFTFKEDNIVLVCISHVLDLLGFKLK</sequence>
<organism evidence="4 5">
    <name type="scientific">Daphnia magna</name>
    <dbReference type="NCBI Taxonomy" id="35525"/>
    <lineage>
        <taxon>Eukaryota</taxon>
        <taxon>Metazoa</taxon>
        <taxon>Ecdysozoa</taxon>
        <taxon>Arthropoda</taxon>
        <taxon>Crustacea</taxon>
        <taxon>Branchiopoda</taxon>
        <taxon>Diplostraca</taxon>
        <taxon>Cladocera</taxon>
        <taxon>Anomopoda</taxon>
        <taxon>Daphniidae</taxon>
        <taxon>Daphnia</taxon>
    </lineage>
</organism>
<dbReference type="GO" id="GO:0003735">
    <property type="term" value="F:structural constituent of ribosome"/>
    <property type="evidence" value="ECO:0007669"/>
    <property type="project" value="InterPro"/>
</dbReference>
<comment type="similarity">
    <text evidence="1">Belongs to the universal ribosomal protein uS12 family.</text>
</comment>
<name>A0A164M636_9CRUS</name>
<dbReference type="GO" id="GO:0006412">
    <property type="term" value="P:translation"/>
    <property type="evidence" value="ECO:0007669"/>
    <property type="project" value="InterPro"/>
</dbReference>
<dbReference type="GO" id="GO:0005840">
    <property type="term" value="C:ribosome"/>
    <property type="evidence" value="ECO:0007669"/>
    <property type="project" value="UniProtKB-KW"/>
</dbReference>
<evidence type="ECO:0000256" key="2">
    <source>
        <dbReference type="ARBA" id="ARBA00022980"/>
    </source>
</evidence>
<evidence type="ECO:0000256" key="1">
    <source>
        <dbReference type="ARBA" id="ARBA00005657"/>
    </source>
</evidence>
<dbReference type="GO" id="GO:1990904">
    <property type="term" value="C:ribonucleoprotein complex"/>
    <property type="evidence" value="ECO:0007669"/>
    <property type="project" value="UniProtKB-KW"/>
</dbReference>